<comment type="caution">
    <text evidence="3">The sequence shown here is derived from an EMBL/GenBank/DDBJ whole genome shotgun (WGS) entry which is preliminary data.</text>
</comment>
<dbReference type="Gene3D" id="1.10.1520.10">
    <property type="entry name" value="Ribonuclease III domain"/>
    <property type="match status" value="1"/>
</dbReference>
<dbReference type="PROSITE" id="PS50142">
    <property type="entry name" value="RNASE_3_2"/>
    <property type="match status" value="1"/>
</dbReference>
<sequence>MSSSSSVAVTSLEDFQKSILKYSLNDVNLLIIAWSPDHELFNKYMDRGNRAIKMVVKCYICMTYEVGPIQDKMDELIAAVNSNEKLAQVYFLKNMVEVVKTVEDDRDDSFLGKIGRAVKWACAHCGMLHYGRVIHTNNESREAIDLFEKMCGVVLRPDDVAFTGILVASSHGGLMILIREYAHREEFLARIVRATVGAIITDLGYKDDLMPNNHIPPVVEHFLEPIITPDIVAKVFEGKNRLTKLPTASVVSNSKPLTVFSTDQCAELEKILGYTFLNKSFLVEAFTHSSMLAAESHKWYKTLGTAILDHTLVHHMHESNSVALADEQKKIKIARFISHTLSDLNLAYRAIELDLFKFLKYNDFHVQNESTFLGVSFIWWIREIPLPLEIADAESNKGSSGT</sequence>
<dbReference type="GO" id="GO:0005634">
    <property type="term" value="C:nucleus"/>
    <property type="evidence" value="ECO:0007669"/>
    <property type="project" value="TreeGrafter"/>
</dbReference>
<feature type="non-terminal residue" evidence="3">
    <location>
        <position position="1"/>
    </location>
</feature>
<proteinExistence type="predicted"/>
<feature type="domain" description="RNase III" evidence="2">
    <location>
        <begin position="265"/>
        <end position="318"/>
    </location>
</feature>
<dbReference type="PANTHER" id="PTHR14950">
    <property type="entry name" value="DICER-RELATED"/>
    <property type="match status" value="1"/>
</dbReference>
<organism evidence="3 4">
    <name type="scientific">Kingdonia uniflora</name>
    <dbReference type="NCBI Taxonomy" id="39325"/>
    <lineage>
        <taxon>Eukaryota</taxon>
        <taxon>Viridiplantae</taxon>
        <taxon>Streptophyta</taxon>
        <taxon>Embryophyta</taxon>
        <taxon>Tracheophyta</taxon>
        <taxon>Spermatophyta</taxon>
        <taxon>Magnoliopsida</taxon>
        <taxon>Ranunculales</taxon>
        <taxon>Circaeasteraceae</taxon>
        <taxon>Kingdonia</taxon>
    </lineage>
</organism>
<evidence type="ECO:0000256" key="1">
    <source>
        <dbReference type="ARBA" id="ARBA00022801"/>
    </source>
</evidence>
<dbReference type="GO" id="GO:0003723">
    <property type="term" value="F:RNA binding"/>
    <property type="evidence" value="ECO:0007669"/>
    <property type="project" value="TreeGrafter"/>
</dbReference>
<evidence type="ECO:0000259" key="2">
    <source>
        <dbReference type="PROSITE" id="PS50142"/>
    </source>
</evidence>
<evidence type="ECO:0000313" key="4">
    <source>
        <dbReference type="Proteomes" id="UP000541444"/>
    </source>
</evidence>
<keyword evidence="1" id="KW-0378">Hydrolase</keyword>
<dbReference type="SUPFAM" id="SSF69065">
    <property type="entry name" value="RNase III domain-like"/>
    <property type="match status" value="1"/>
</dbReference>
<dbReference type="InterPro" id="IPR000999">
    <property type="entry name" value="RNase_III_dom"/>
</dbReference>
<protein>
    <recommendedName>
        <fullName evidence="2">RNase III domain-containing protein</fullName>
    </recommendedName>
</protein>
<dbReference type="PANTHER" id="PTHR14950:SF37">
    <property type="entry name" value="ENDORIBONUCLEASE DICER"/>
    <property type="match status" value="1"/>
</dbReference>
<dbReference type="GO" id="GO:0004525">
    <property type="term" value="F:ribonuclease III activity"/>
    <property type="evidence" value="ECO:0007669"/>
    <property type="project" value="InterPro"/>
</dbReference>
<dbReference type="GO" id="GO:0030422">
    <property type="term" value="P:siRNA processing"/>
    <property type="evidence" value="ECO:0007669"/>
    <property type="project" value="TreeGrafter"/>
</dbReference>
<dbReference type="Proteomes" id="UP000541444">
    <property type="component" value="Unassembled WGS sequence"/>
</dbReference>
<reference evidence="3 4" key="1">
    <citation type="journal article" date="2020" name="IScience">
        <title>Genome Sequencing of the Endangered Kingdonia uniflora (Circaeasteraceae, Ranunculales) Reveals Potential Mechanisms of Evolutionary Specialization.</title>
        <authorList>
            <person name="Sun Y."/>
            <person name="Deng T."/>
            <person name="Zhang A."/>
            <person name="Moore M.J."/>
            <person name="Landis J.B."/>
            <person name="Lin N."/>
            <person name="Zhang H."/>
            <person name="Zhang X."/>
            <person name="Huang J."/>
            <person name="Zhang X."/>
            <person name="Sun H."/>
            <person name="Wang H."/>
        </authorList>
    </citation>
    <scope>NUCLEOTIDE SEQUENCE [LARGE SCALE GENOMIC DNA]</scope>
    <source>
        <strain evidence="3">TB1705</strain>
        <tissue evidence="3">Leaf</tissue>
    </source>
</reference>
<keyword evidence="4" id="KW-1185">Reference proteome</keyword>
<gene>
    <name evidence="3" type="ORF">GIB67_032726</name>
</gene>
<name>A0A7J7MVZ7_9MAGN</name>
<dbReference type="InterPro" id="IPR036389">
    <property type="entry name" value="RNase_III_sf"/>
</dbReference>
<accession>A0A7J7MVZ7</accession>
<evidence type="ECO:0000313" key="3">
    <source>
        <dbReference type="EMBL" id="KAF6159109.1"/>
    </source>
</evidence>
<dbReference type="GO" id="GO:0005737">
    <property type="term" value="C:cytoplasm"/>
    <property type="evidence" value="ECO:0007669"/>
    <property type="project" value="TreeGrafter"/>
</dbReference>
<dbReference type="AlphaFoldDB" id="A0A7J7MVZ7"/>
<dbReference type="EMBL" id="JACGCM010001204">
    <property type="protein sequence ID" value="KAF6159109.1"/>
    <property type="molecule type" value="Genomic_DNA"/>
</dbReference>